<accession>A0A0G0TT33</accession>
<evidence type="ECO:0000313" key="2">
    <source>
        <dbReference type="Proteomes" id="UP000034881"/>
    </source>
</evidence>
<dbReference type="Proteomes" id="UP000034881">
    <property type="component" value="Unassembled WGS sequence"/>
</dbReference>
<dbReference type="AlphaFoldDB" id="A0A0G0TT33"/>
<name>A0A0G0TT33_9BACT</name>
<evidence type="ECO:0000313" key="1">
    <source>
        <dbReference type="EMBL" id="KKR41062.1"/>
    </source>
</evidence>
<organism evidence="1 2">
    <name type="scientific">Candidatus Daviesbacteria bacterium GW2011_GWC2_40_12</name>
    <dbReference type="NCBI Taxonomy" id="1618431"/>
    <lineage>
        <taxon>Bacteria</taxon>
        <taxon>Candidatus Daviesiibacteriota</taxon>
    </lineage>
</organism>
<protein>
    <submittedName>
        <fullName evidence="1">Uncharacterized protein</fullName>
    </submittedName>
</protein>
<proteinExistence type="predicted"/>
<comment type="caution">
    <text evidence="1">The sequence shown here is derived from an EMBL/GenBank/DDBJ whole genome shotgun (WGS) entry which is preliminary data.</text>
</comment>
<dbReference type="EMBL" id="LBYB01000016">
    <property type="protein sequence ID" value="KKR41062.1"/>
    <property type="molecule type" value="Genomic_DNA"/>
</dbReference>
<reference evidence="1 2" key="1">
    <citation type="journal article" date="2015" name="Nature">
        <title>rRNA introns, odd ribosomes, and small enigmatic genomes across a large radiation of phyla.</title>
        <authorList>
            <person name="Brown C.T."/>
            <person name="Hug L.A."/>
            <person name="Thomas B.C."/>
            <person name="Sharon I."/>
            <person name="Castelle C.J."/>
            <person name="Singh A."/>
            <person name="Wilkins M.J."/>
            <person name="Williams K.H."/>
            <person name="Banfield J.F."/>
        </authorList>
    </citation>
    <scope>NUCLEOTIDE SEQUENCE [LARGE SCALE GENOMIC DNA]</scope>
</reference>
<gene>
    <name evidence="1" type="ORF">UT77_C0016G0016</name>
</gene>
<sequence>MREKCPGPLEISKTLASKPKGATIDRFQINGTLPCGIGVQQQQNTLLSKMQISQQKLSADLEPGKKFLQCGRKELNLHLIAKTAL</sequence>